<dbReference type="EMBL" id="CAFBSG010000018">
    <property type="protein sequence ID" value="CAB5240848.1"/>
    <property type="molecule type" value="Genomic_DNA"/>
</dbReference>
<protein>
    <submittedName>
        <fullName evidence="2">Unannotated protein</fullName>
    </submittedName>
</protein>
<reference evidence="2" key="1">
    <citation type="submission" date="2020-05" db="EMBL/GenBank/DDBJ databases">
        <authorList>
            <person name="Chiriac C."/>
            <person name="Salcher M."/>
            <person name="Ghai R."/>
            <person name="Kavagutti S V."/>
        </authorList>
    </citation>
    <scope>NUCLEOTIDE SEQUENCE</scope>
</reference>
<proteinExistence type="predicted"/>
<keyword evidence="1" id="KW-1133">Transmembrane helix</keyword>
<keyword evidence="1" id="KW-0812">Transmembrane</keyword>
<gene>
    <name evidence="2" type="ORF">UFOPK3554_01087</name>
</gene>
<evidence type="ECO:0000256" key="1">
    <source>
        <dbReference type="SAM" id="Phobius"/>
    </source>
</evidence>
<accession>A0A6J7XWH1</accession>
<name>A0A6J7XWH1_9ZZZZ</name>
<feature type="transmembrane region" description="Helical" evidence="1">
    <location>
        <begin position="39"/>
        <end position="60"/>
    </location>
</feature>
<evidence type="ECO:0000313" key="2">
    <source>
        <dbReference type="EMBL" id="CAB5240848.1"/>
    </source>
</evidence>
<dbReference type="AlphaFoldDB" id="A0A6J7XWH1"/>
<sequence>MGPVHFLAIKLGAASIHSPLFKRINRYDIHTMLKKENRAITIIVALIALISIGVVIFSVVQPVKELKSNSPEGVVQSYLTAVFDRKFDIAITSLIPTSTCTAEDLDRTYFQDSSQIHLRSSEDNGTTAQVNVDVETPDGSPFGGLMSEKHSYRLSKINGQWKISGIPWPLYDCGVRTK</sequence>
<organism evidence="2">
    <name type="scientific">freshwater metagenome</name>
    <dbReference type="NCBI Taxonomy" id="449393"/>
    <lineage>
        <taxon>unclassified sequences</taxon>
        <taxon>metagenomes</taxon>
        <taxon>ecological metagenomes</taxon>
    </lineage>
</organism>
<keyword evidence="1" id="KW-0472">Membrane</keyword>